<keyword evidence="1" id="KW-0732">Signal</keyword>
<organism evidence="2 3">
    <name type="scientific">Acidihalobacter yilgarnensis</name>
    <dbReference type="NCBI Taxonomy" id="2819280"/>
    <lineage>
        <taxon>Bacteria</taxon>
        <taxon>Pseudomonadati</taxon>
        <taxon>Pseudomonadota</taxon>
        <taxon>Gammaproteobacteria</taxon>
        <taxon>Chromatiales</taxon>
        <taxon>Ectothiorhodospiraceae</taxon>
        <taxon>Acidihalobacter</taxon>
    </lineage>
</organism>
<gene>
    <name evidence="2" type="ORF">BI364_08820</name>
</gene>
<dbReference type="Proteomes" id="UP000095401">
    <property type="component" value="Chromosome"/>
</dbReference>
<protein>
    <recommendedName>
        <fullName evidence="4">KTSC domain-containing protein</fullName>
    </recommendedName>
</protein>
<feature type="signal peptide" evidence="1">
    <location>
        <begin position="1"/>
        <end position="20"/>
    </location>
</feature>
<dbReference type="KEGG" id="aprs:BI364_08820"/>
<sequence length="124" mass="13494">MKQAIPILALSLAFAPPAFAGCNPATLGKRVSEGVFVDLPVIKNKQPLGYLCTRAVAVQDARYKFDVVAETFYENEIDYCAANPSSTVTIYKPSSGGFIAFLRNKGMHLRSCYSATKVDPPTDR</sequence>
<evidence type="ECO:0000256" key="1">
    <source>
        <dbReference type="SAM" id="SignalP"/>
    </source>
</evidence>
<accession>A0A1D8INR3</accession>
<dbReference type="EMBL" id="CP017415">
    <property type="protein sequence ID" value="AOU98051.1"/>
    <property type="molecule type" value="Genomic_DNA"/>
</dbReference>
<proteinExistence type="predicted"/>
<evidence type="ECO:0000313" key="3">
    <source>
        <dbReference type="Proteomes" id="UP000095401"/>
    </source>
</evidence>
<keyword evidence="3" id="KW-1185">Reference proteome</keyword>
<name>A0A1D8INR3_9GAMM</name>
<evidence type="ECO:0008006" key="4">
    <source>
        <dbReference type="Google" id="ProtNLM"/>
    </source>
</evidence>
<evidence type="ECO:0000313" key="2">
    <source>
        <dbReference type="EMBL" id="AOU98051.1"/>
    </source>
</evidence>
<dbReference type="RefSeq" id="WP_070078427.1">
    <property type="nucleotide sequence ID" value="NZ_CP017415.1"/>
</dbReference>
<reference evidence="3" key="1">
    <citation type="submission" date="2016-09" db="EMBL/GenBank/DDBJ databases">
        <title>Acidihalobacter prosperus F5.</title>
        <authorList>
            <person name="Khaleque H.N."/>
            <person name="Ramsay J.P."/>
            <person name="Kaksonen A.H."/>
            <person name="Boxall N.J."/>
            <person name="Watkin E.L.J."/>
        </authorList>
    </citation>
    <scope>NUCLEOTIDE SEQUENCE [LARGE SCALE GENOMIC DNA]</scope>
    <source>
        <strain evidence="3">F5</strain>
    </source>
</reference>
<feature type="chain" id="PRO_5009108361" description="KTSC domain-containing protein" evidence="1">
    <location>
        <begin position="21"/>
        <end position="124"/>
    </location>
</feature>
<dbReference type="PROSITE" id="PS51257">
    <property type="entry name" value="PROKAR_LIPOPROTEIN"/>
    <property type="match status" value="1"/>
</dbReference>
<dbReference type="AlphaFoldDB" id="A0A1D8INR3"/>